<protein>
    <submittedName>
        <fullName evidence="1">Uncharacterized protein</fullName>
    </submittedName>
</protein>
<feature type="non-terminal residue" evidence="1">
    <location>
        <position position="1"/>
    </location>
</feature>
<evidence type="ECO:0000313" key="2">
    <source>
        <dbReference type="Proteomes" id="UP000886595"/>
    </source>
</evidence>
<dbReference type="AlphaFoldDB" id="A0A8X7ULD3"/>
<comment type="caution">
    <text evidence="1">The sequence shown here is derived from an EMBL/GenBank/DDBJ whole genome shotgun (WGS) entry which is preliminary data.</text>
</comment>
<keyword evidence="2" id="KW-1185">Reference proteome</keyword>
<sequence length="52" mass="5849">YIVKAQLMDSLNSQPVLSPNGNKRRPKTSAPFLDLNILMAPLYMKPHESLLP</sequence>
<organism evidence="1 2">
    <name type="scientific">Brassica carinata</name>
    <name type="common">Ethiopian mustard</name>
    <name type="synonym">Abyssinian cabbage</name>
    <dbReference type="NCBI Taxonomy" id="52824"/>
    <lineage>
        <taxon>Eukaryota</taxon>
        <taxon>Viridiplantae</taxon>
        <taxon>Streptophyta</taxon>
        <taxon>Embryophyta</taxon>
        <taxon>Tracheophyta</taxon>
        <taxon>Spermatophyta</taxon>
        <taxon>Magnoliopsida</taxon>
        <taxon>eudicotyledons</taxon>
        <taxon>Gunneridae</taxon>
        <taxon>Pentapetalae</taxon>
        <taxon>rosids</taxon>
        <taxon>malvids</taxon>
        <taxon>Brassicales</taxon>
        <taxon>Brassicaceae</taxon>
        <taxon>Brassiceae</taxon>
        <taxon>Brassica</taxon>
    </lineage>
</organism>
<name>A0A8X7ULD3_BRACI</name>
<evidence type="ECO:0000313" key="1">
    <source>
        <dbReference type="EMBL" id="KAG2282704.1"/>
    </source>
</evidence>
<gene>
    <name evidence="1" type="ORF">Bca52824_053924</name>
</gene>
<dbReference type="Proteomes" id="UP000886595">
    <property type="component" value="Unassembled WGS sequence"/>
</dbReference>
<proteinExistence type="predicted"/>
<dbReference type="EMBL" id="JAAMPC010000011">
    <property type="protein sequence ID" value="KAG2282704.1"/>
    <property type="molecule type" value="Genomic_DNA"/>
</dbReference>
<reference evidence="1 2" key="1">
    <citation type="submission" date="2020-02" db="EMBL/GenBank/DDBJ databases">
        <authorList>
            <person name="Ma Q."/>
            <person name="Huang Y."/>
            <person name="Song X."/>
            <person name="Pei D."/>
        </authorList>
    </citation>
    <scope>NUCLEOTIDE SEQUENCE [LARGE SCALE GENOMIC DNA]</scope>
    <source>
        <strain evidence="1">Sxm20200214</strain>
        <tissue evidence="1">Leaf</tissue>
    </source>
</reference>
<accession>A0A8X7ULD3</accession>